<dbReference type="Proteomes" id="UP000242949">
    <property type="component" value="Unassembled WGS sequence"/>
</dbReference>
<reference evidence="3" key="1">
    <citation type="submission" date="2016-09" db="EMBL/GenBank/DDBJ databases">
        <authorList>
            <person name="Varghese N."/>
            <person name="Submissions S."/>
        </authorList>
    </citation>
    <scope>NUCLEOTIDE SEQUENCE [LARGE SCALE GENOMIC DNA]</scope>
    <source>
        <strain evidence="3">S5</strain>
    </source>
</reference>
<dbReference type="PROSITE" id="PS51257">
    <property type="entry name" value="PROKAR_LIPOPROTEIN"/>
    <property type="match status" value="1"/>
</dbReference>
<feature type="chain" id="PRO_5017427519" description="Thioredoxin" evidence="1">
    <location>
        <begin position="25"/>
        <end position="113"/>
    </location>
</feature>
<evidence type="ECO:0000313" key="2">
    <source>
        <dbReference type="EMBL" id="SDC07970.1"/>
    </source>
</evidence>
<organism evidence="2 3">
    <name type="scientific">Pelagirhabdus alkalitolerans</name>
    <dbReference type="NCBI Taxonomy" id="1612202"/>
    <lineage>
        <taxon>Bacteria</taxon>
        <taxon>Bacillati</taxon>
        <taxon>Bacillota</taxon>
        <taxon>Bacilli</taxon>
        <taxon>Bacillales</taxon>
        <taxon>Bacillaceae</taxon>
        <taxon>Pelagirhabdus</taxon>
    </lineage>
</organism>
<accession>A0A1G6INF2</accession>
<keyword evidence="3" id="KW-1185">Reference proteome</keyword>
<gene>
    <name evidence="2" type="ORF">SAMN05421734_10490</name>
</gene>
<sequence>MKKVSFLLLTIVFLLLGCTTDVNRDYEQFVASEEGTYQLYFAADPDNEEDMIDRDILKEHDIRHVPSFTFADSTDSASLPDMDELPTYILFDTEDKVYQTHSREELIEFLQEN</sequence>
<dbReference type="EMBL" id="FMYI01000004">
    <property type="protein sequence ID" value="SDC07970.1"/>
    <property type="molecule type" value="Genomic_DNA"/>
</dbReference>
<evidence type="ECO:0000256" key="1">
    <source>
        <dbReference type="SAM" id="SignalP"/>
    </source>
</evidence>
<dbReference type="AlphaFoldDB" id="A0A1G6INF2"/>
<proteinExistence type="predicted"/>
<feature type="signal peptide" evidence="1">
    <location>
        <begin position="1"/>
        <end position="24"/>
    </location>
</feature>
<name>A0A1G6INF2_9BACI</name>
<dbReference type="OrthoDB" id="2974243at2"/>
<evidence type="ECO:0008006" key="4">
    <source>
        <dbReference type="Google" id="ProtNLM"/>
    </source>
</evidence>
<dbReference type="RefSeq" id="WP_090795022.1">
    <property type="nucleotide sequence ID" value="NZ_FMYI01000004.1"/>
</dbReference>
<evidence type="ECO:0000313" key="3">
    <source>
        <dbReference type="Proteomes" id="UP000242949"/>
    </source>
</evidence>
<keyword evidence="1" id="KW-0732">Signal</keyword>
<protein>
    <recommendedName>
        <fullName evidence="4">Thioredoxin</fullName>
    </recommendedName>
</protein>